<reference evidence="1" key="1">
    <citation type="submission" date="2022-06" db="EMBL/GenBank/DDBJ databases">
        <title>Uncovering the hologenomic basis of an extraordinary plant invasion.</title>
        <authorList>
            <person name="Bieker V.C."/>
            <person name="Martin M.D."/>
            <person name="Gilbert T."/>
            <person name="Hodgins K."/>
            <person name="Battlay P."/>
            <person name="Petersen B."/>
            <person name="Wilson J."/>
        </authorList>
    </citation>
    <scope>NUCLEOTIDE SEQUENCE</scope>
    <source>
        <strain evidence="1">AA19_3_7</strain>
        <tissue evidence="1">Leaf</tissue>
    </source>
</reference>
<sequence>SPINLASYLSSNLPLFATPSIHPSIHPSIVGSPHKNRIKKMGDEEKTEMLVHTGGAWRSRRTRYDGQCVRTFVLEVPSNLSTFSELKDLVTSLECVDNVDNVDNVEFTYKRRVAISIWNDTHVNSFMQYARTQSRPVDLYLA</sequence>
<dbReference type="Proteomes" id="UP001206925">
    <property type="component" value="Unassembled WGS sequence"/>
</dbReference>
<dbReference type="EMBL" id="JAMZMK010008023">
    <property type="protein sequence ID" value="KAI7742299.1"/>
    <property type="molecule type" value="Genomic_DNA"/>
</dbReference>
<gene>
    <name evidence="1" type="ORF">M8C21_028653</name>
</gene>
<accession>A0AAD5GIB7</accession>
<evidence type="ECO:0000313" key="1">
    <source>
        <dbReference type="EMBL" id="KAI7742299.1"/>
    </source>
</evidence>
<organism evidence="1 2">
    <name type="scientific">Ambrosia artemisiifolia</name>
    <name type="common">Common ragweed</name>
    <dbReference type="NCBI Taxonomy" id="4212"/>
    <lineage>
        <taxon>Eukaryota</taxon>
        <taxon>Viridiplantae</taxon>
        <taxon>Streptophyta</taxon>
        <taxon>Embryophyta</taxon>
        <taxon>Tracheophyta</taxon>
        <taxon>Spermatophyta</taxon>
        <taxon>Magnoliopsida</taxon>
        <taxon>eudicotyledons</taxon>
        <taxon>Gunneridae</taxon>
        <taxon>Pentapetalae</taxon>
        <taxon>asterids</taxon>
        <taxon>campanulids</taxon>
        <taxon>Asterales</taxon>
        <taxon>Asteraceae</taxon>
        <taxon>Asteroideae</taxon>
        <taxon>Heliantheae alliance</taxon>
        <taxon>Heliantheae</taxon>
        <taxon>Ambrosia</taxon>
    </lineage>
</organism>
<keyword evidence="2" id="KW-1185">Reference proteome</keyword>
<dbReference type="AlphaFoldDB" id="A0AAD5GIB7"/>
<feature type="non-terminal residue" evidence="1">
    <location>
        <position position="142"/>
    </location>
</feature>
<name>A0AAD5GIB7_AMBAR</name>
<evidence type="ECO:0000313" key="2">
    <source>
        <dbReference type="Proteomes" id="UP001206925"/>
    </source>
</evidence>
<protein>
    <submittedName>
        <fullName evidence="1">Uncharacterized protein</fullName>
    </submittedName>
</protein>
<comment type="caution">
    <text evidence="1">The sequence shown here is derived from an EMBL/GenBank/DDBJ whole genome shotgun (WGS) entry which is preliminary data.</text>
</comment>
<proteinExistence type="predicted"/>